<protein>
    <submittedName>
        <fullName evidence="1">Uncharacterized protein</fullName>
    </submittedName>
</protein>
<accession>A0A4Y2N6C0</accession>
<dbReference type="AlphaFoldDB" id="A0A4Y2N6C0"/>
<keyword evidence="2" id="KW-1185">Reference proteome</keyword>
<sequence length="118" mass="12997">MVILSDGIGDSVKFYYSQLGEATVVFHITGRKEDGEKGRQVRIRGETLFFKGEGTPLFVPSPVSERVFEPPSGHSLSICRFLFTTSTYFASRPNPGGYVSAQVTSSWKVQGWTVNVVS</sequence>
<dbReference type="Proteomes" id="UP000499080">
    <property type="component" value="Unassembled WGS sequence"/>
</dbReference>
<comment type="caution">
    <text evidence="1">The sequence shown here is derived from an EMBL/GenBank/DDBJ whole genome shotgun (WGS) entry which is preliminary data.</text>
</comment>
<name>A0A4Y2N6C0_ARAVE</name>
<organism evidence="1 2">
    <name type="scientific">Araneus ventricosus</name>
    <name type="common">Orbweaver spider</name>
    <name type="synonym">Epeira ventricosa</name>
    <dbReference type="NCBI Taxonomy" id="182803"/>
    <lineage>
        <taxon>Eukaryota</taxon>
        <taxon>Metazoa</taxon>
        <taxon>Ecdysozoa</taxon>
        <taxon>Arthropoda</taxon>
        <taxon>Chelicerata</taxon>
        <taxon>Arachnida</taxon>
        <taxon>Araneae</taxon>
        <taxon>Araneomorphae</taxon>
        <taxon>Entelegynae</taxon>
        <taxon>Araneoidea</taxon>
        <taxon>Araneidae</taxon>
        <taxon>Araneus</taxon>
    </lineage>
</organism>
<evidence type="ECO:0000313" key="2">
    <source>
        <dbReference type="Proteomes" id="UP000499080"/>
    </source>
</evidence>
<evidence type="ECO:0000313" key="1">
    <source>
        <dbReference type="EMBL" id="GBN34164.1"/>
    </source>
</evidence>
<reference evidence="1 2" key="1">
    <citation type="journal article" date="2019" name="Sci. Rep.">
        <title>Orb-weaving spider Araneus ventricosus genome elucidates the spidroin gene catalogue.</title>
        <authorList>
            <person name="Kono N."/>
            <person name="Nakamura H."/>
            <person name="Ohtoshi R."/>
            <person name="Moran D.A.P."/>
            <person name="Shinohara A."/>
            <person name="Yoshida Y."/>
            <person name="Fujiwara M."/>
            <person name="Mori M."/>
            <person name="Tomita M."/>
            <person name="Arakawa K."/>
        </authorList>
    </citation>
    <scope>NUCLEOTIDE SEQUENCE [LARGE SCALE GENOMIC DNA]</scope>
</reference>
<proteinExistence type="predicted"/>
<dbReference type="EMBL" id="BGPR01008489">
    <property type="protein sequence ID" value="GBN34164.1"/>
    <property type="molecule type" value="Genomic_DNA"/>
</dbReference>
<gene>
    <name evidence="1" type="ORF">AVEN_24353_1</name>
</gene>